<dbReference type="OrthoDB" id="193380at2759"/>
<feature type="binding site" evidence="9">
    <location>
        <position position="367"/>
    </location>
    <ligand>
        <name>beta-nicotinamide D-ribonucleotide</name>
        <dbReference type="ChEBI" id="CHEBI:14649"/>
    </ligand>
</feature>
<dbReference type="CDD" id="cd01569">
    <property type="entry name" value="PBEF_like"/>
    <property type="match status" value="1"/>
</dbReference>
<feature type="domain" description="Nicotinamide phosphoribosyltransferase N-terminal" evidence="11">
    <location>
        <begin position="3"/>
        <end position="100"/>
    </location>
</feature>
<feature type="binding site" evidence="9">
    <location>
        <begin position="336"/>
        <end position="337"/>
    </location>
    <ligand>
        <name>beta-nicotinamide D-ribonucleotide</name>
        <dbReference type="ChEBI" id="CHEBI:14649"/>
    </ligand>
</feature>
<feature type="binding site" evidence="9">
    <location>
        <position position="179"/>
    </location>
    <ligand>
        <name>diphosphate</name>
        <dbReference type="ChEBI" id="CHEBI:33019"/>
    </ligand>
</feature>
<dbReference type="InterPro" id="IPR041525">
    <property type="entry name" value="N/Namide_PRibTrfase"/>
</dbReference>
<comment type="caution">
    <text evidence="12">The sequence shown here is derived from an EMBL/GenBank/DDBJ whole genome shotgun (WGS) entry which is preliminary data.</text>
</comment>
<dbReference type="GO" id="GO:0009435">
    <property type="term" value="P:NAD+ biosynthetic process"/>
    <property type="evidence" value="ECO:0007669"/>
    <property type="project" value="UniProtKB-UniPathway"/>
</dbReference>
<dbReference type="PANTHER" id="PTHR43816">
    <property type="entry name" value="NICOTINAMIDE PHOSPHORIBOSYLTRANSFERASE"/>
    <property type="match status" value="1"/>
</dbReference>
<feature type="binding site" evidence="9">
    <location>
        <position position="375"/>
    </location>
    <ligand>
        <name>beta-nicotinamide D-ribonucleotide</name>
        <dbReference type="ChEBI" id="CHEBI:14649"/>
    </ligand>
</feature>
<dbReference type="InterPro" id="IPR036068">
    <property type="entry name" value="Nicotinate_pribotase-like_C"/>
</dbReference>
<feature type="binding site" evidence="9">
    <location>
        <position position="294"/>
    </location>
    <ligand>
        <name>diphosphate</name>
        <dbReference type="ChEBI" id="CHEBI:33019"/>
    </ligand>
</feature>
<comment type="catalytic activity">
    <reaction evidence="8">
        <text>beta-nicotinamide D-ribonucleotide + diphosphate = 5-phospho-alpha-D-ribose 1-diphosphate + nicotinamide + H(+)</text>
        <dbReference type="Rhea" id="RHEA:16149"/>
        <dbReference type="ChEBI" id="CHEBI:14649"/>
        <dbReference type="ChEBI" id="CHEBI:15378"/>
        <dbReference type="ChEBI" id="CHEBI:17154"/>
        <dbReference type="ChEBI" id="CHEBI:33019"/>
        <dbReference type="ChEBI" id="CHEBI:58017"/>
        <dbReference type="EC" id="2.4.2.12"/>
    </reaction>
    <physiologicalReaction direction="right-to-left" evidence="8">
        <dbReference type="Rhea" id="RHEA:16151"/>
    </physiologicalReaction>
</comment>
<gene>
    <name evidence="12" type="ORF">PECAL_3P25120</name>
</gene>
<feature type="domain" description="Nicotinate/nicotinamide phosphoribosyltransferase" evidence="10">
    <location>
        <begin position="171"/>
        <end position="412"/>
    </location>
</feature>
<evidence type="ECO:0000256" key="6">
    <source>
        <dbReference type="ARBA" id="ARBA00035024"/>
    </source>
</evidence>
<keyword evidence="2" id="KW-0662">Pyridine nucleotide biosynthesis</keyword>
<comment type="pathway">
    <text evidence="5">Cofactor biosynthesis; NAD(+) biosynthesis; nicotinamide D-ribonucleotide from 5-phospho-alpha-D-ribose 1-diphosphate and nicotinamide: step 1/1.</text>
</comment>
<dbReference type="InterPro" id="IPR013785">
    <property type="entry name" value="Aldolase_TIM"/>
</dbReference>
<evidence type="ECO:0000256" key="1">
    <source>
        <dbReference type="ARBA" id="ARBA00010897"/>
    </source>
</evidence>
<dbReference type="GO" id="GO:0047280">
    <property type="term" value="F:nicotinamide phosphoribosyltransferase activity"/>
    <property type="evidence" value="ECO:0007669"/>
    <property type="project" value="UniProtKB-EC"/>
</dbReference>
<dbReference type="InterPro" id="IPR016471">
    <property type="entry name" value="Nicotinamide_PRibTrfase"/>
</dbReference>
<evidence type="ECO:0000259" key="10">
    <source>
        <dbReference type="Pfam" id="PF04095"/>
    </source>
</evidence>
<comment type="similarity">
    <text evidence="1">Belongs to the NAPRTase family.</text>
</comment>
<evidence type="ECO:0000313" key="13">
    <source>
        <dbReference type="Proteomes" id="UP000789595"/>
    </source>
</evidence>
<dbReference type="NCBIfam" id="NF006629">
    <property type="entry name" value="PRK09198.1"/>
    <property type="match status" value="1"/>
</dbReference>
<reference evidence="12" key="1">
    <citation type="submission" date="2021-11" db="EMBL/GenBank/DDBJ databases">
        <authorList>
            <consortium name="Genoscope - CEA"/>
            <person name="William W."/>
        </authorList>
    </citation>
    <scope>NUCLEOTIDE SEQUENCE</scope>
</reference>
<proteinExistence type="inferred from homology"/>
<evidence type="ECO:0000313" key="12">
    <source>
        <dbReference type="EMBL" id="CAH0372511.1"/>
    </source>
</evidence>
<dbReference type="PIRSF" id="PIRSF005943">
    <property type="entry name" value="NMPRT"/>
    <property type="match status" value="1"/>
</dbReference>
<feature type="binding site" evidence="9">
    <location>
        <position position="228"/>
    </location>
    <ligand>
        <name>diphosphate</name>
        <dbReference type="ChEBI" id="CHEBI:33019"/>
    </ligand>
</feature>
<evidence type="ECO:0000256" key="3">
    <source>
        <dbReference type="ARBA" id="ARBA00022676"/>
    </source>
</evidence>
<dbReference type="Gene3D" id="3.20.20.70">
    <property type="entry name" value="Aldolase class I"/>
    <property type="match status" value="1"/>
</dbReference>
<sequence length="496" mass="53965">MDNLLLLTDSYKVSHWAQYPPGTETVYSYFESRGGKYDEVCFFGLQYFLKRYLAGEVVTEARIDEAAAYYEGHFPPGFEFNRKGWEHIVDEHKGRLPLTIKAVPEGTVVGVKNVLMTVENTDPKCFWLTNYVETLLVQVWHAMTVCTHSREQKKVIAAYLAETGDVGGLGFKLHDFGFRGVSSVESAGTGACAHLVNFLGTDTVAGLVVAREYYGCRTAGFSIPASEHSTITAWGRADEAKALENMLDPALDAYPTGLVACVSDSYDVFKACSEIWGETLRSKVLGREGTLVVRPDSGEPCATSLKCLELLYEKFGGQVNEKGYKVLDPHVRLIWGDGIDYQALCTICATLKANGWSLDNIAFGSGGGLLQKLNRDTQKCAFKCSSITVGGQDRDVFKDPVTDPGKASKRGRLALVADSEGSYVTKTACPREGVPGDVLVEVFRDGTLLVDQSFDDVRARAAIPDPSTLPLLGGVAGAPPQQIEVLYGTVEQIDGL</sequence>
<dbReference type="InterPro" id="IPR041529">
    <property type="entry name" value="DUF5598"/>
</dbReference>
<evidence type="ECO:0000256" key="9">
    <source>
        <dbReference type="PIRSR" id="PIRSR005943-1"/>
    </source>
</evidence>
<dbReference type="SUPFAM" id="SSF51690">
    <property type="entry name" value="Nicotinate/Quinolinate PRTase C-terminal domain-like"/>
    <property type="match status" value="1"/>
</dbReference>
<evidence type="ECO:0000256" key="7">
    <source>
        <dbReference type="ARBA" id="ARBA00035036"/>
    </source>
</evidence>
<accession>A0A8J2SQM0</accession>
<feature type="binding site" evidence="9">
    <location>
        <begin position="294"/>
        <end position="296"/>
    </location>
    <ligand>
        <name>beta-nicotinamide D-ribonucleotide</name>
        <dbReference type="ChEBI" id="CHEBI:14649"/>
    </ligand>
</feature>
<dbReference type="PANTHER" id="PTHR43816:SF1">
    <property type="entry name" value="NICOTINAMIDE PHOSPHORIBOSYLTRANSFERASE"/>
    <property type="match status" value="1"/>
</dbReference>
<keyword evidence="4" id="KW-0808">Transferase</keyword>
<keyword evidence="3" id="KW-0328">Glycosyltransferase</keyword>
<dbReference type="Pfam" id="PF18127">
    <property type="entry name" value="NAMPT_N"/>
    <property type="match status" value="1"/>
</dbReference>
<evidence type="ECO:0000256" key="5">
    <source>
        <dbReference type="ARBA" id="ARBA00035007"/>
    </source>
</evidence>
<evidence type="ECO:0000256" key="2">
    <source>
        <dbReference type="ARBA" id="ARBA00022642"/>
    </source>
</evidence>
<evidence type="ECO:0000256" key="8">
    <source>
        <dbReference type="ARBA" id="ARBA00047835"/>
    </source>
</evidence>
<evidence type="ECO:0000256" key="4">
    <source>
        <dbReference type="ARBA" id="ARBA00022679"/>
    </source>
</evidence>
<keyword evidence="13" id="KW-1185">Reference proteome</keyword>
<name>A0A8J2SQM0_9STRA</name>
<organism evidence="12 13">
    <name type="scientific">Pelagomonas calceolata</name>
    <dbReference type="NCBI Taxonomy" id="35677"/>
    <lineage>
        <taxon>Eukaryota</taxon>
        <taxon>Sar</taxon>
        <taxon>Stramenopiles</taxon>
        <taxon>Ochrophyta</taxon>
        <taxon>Pelagophyceae</taxon>
        <taxon>Pelagomonadales</taxon>
        <taxon>Pelagomonadaceae</taxon>
        <taxon>Pelagomonas</taxon>
    </lineage>
</organism>
<dbReference type="EMBL" id="CAKKNE010000003">
    <property type="protein sequence ID" value="CAH0372511.1"/>
    <property type="molecule type" value="Genomic_DNA"/>
</dbReference>
<dbReference type="Pfam" id="PF04095">
    <property type="entry name" value="NAPRTase"/>
    <property type="match status" value="1"/>
</dbReference>
<dbReference type="AlphaFoldDB" id="A0A8J2SQM0"/>
<protein>
    <recommendedName>
        <fullName evidence="7">Nicotinamide phosphoribosyltransferase</fullName>
        <ecNumber evidence="6">2.4.2.12</ecNumber>
    </recommendedName>
</protein>
<dbReference type="UniPathway" id="UPA00253"/>
<evidence type="ECO:0000259" key="11">
    <source>
        <dbReference type="Pfam" id="PF18127"/>
    </source>
</evidence>
<feature type="binding site" evidence="9">
    <location>
        <position position="202"/>
    </location>
    <ligand>
        <name>beta-nicotinamide D-ribonucleotide</name>
        <dbReference type="ChEBI" id="CHEBI:14649"/>
    </ligand>
</feature>
<dbReference type="EC" id="2.4.2.12" evidence="6"/>
<dbReference type="Proteomes" id="UP000789595">
    <property type="component" value="Unassembled WGS sequence"/>
</dbReference>